<dbReference type="Proteomes" id="UP000315647">
    <property type="component" value="Chromosome"/>
</dbReference>
<evidence type="ECO:0000313" key="3">
    <source>
        <dbReference type="EMBL" id="QDT28133.1"/>
    </source>
</evidence>
<evidence type="ECO:0000256" key="2">
    <source>
        <dbReference type="SAM" id="MobiDB-lite"/>
    </source>
</evidence>
<sequence length="130" mass="14559">MYHQRALKSLVILSTVIVLAICTIDRVPAQKKEDTPAKASAKETKAAPAKRKVRLPNHYGKLNLSDTQREKIYKIQTDYKSQIDSLKKQLAELNAKKDAECAEVLTTSQKSILGEILAQIEKKKAAKKKN</sequence>
<feature type="coiled-coil region" evidence="1">
    <location>
        <begin position="76"/>
        <end position="103"/>
    </location>
</feature>
<gene>
    <name evidence="3" type="ORF">Enr10x_34720</name>
</gene>
<evidence type="ECO:0008006" key="5">
    <source>
        <dbReference type="Google" id="ProtNLM"/>
    </source>
</evidence>
<evidence type="ECO:0000256" key="1">
    <source>
        <dbReference type="SAM" id="Coils"/>
    </source>
</evidence>
<dbReference type="AlphaFoldDB" id="A0A517Q927"/>
<keyword evidence="4" id="KW-1185">Reference proteome</keyword>
<reference evidence="3 4" key="1">
    <citation type="submission" date="2019-03" db="EMBL/GenBank/DDBJ databases">
        <title>Deep-cultivation of Planctomycetes and their phenomic and genomic characterization uncovers novel biology.</title>
        <authorList>
            <person name="Wiegand S."/>
            <person name="Jogler M."/>
            <person name="Boedeker C."/>
            <person name="Pinto D."/>
            <person name="Vollmers J."/>
            <person name="Rivas-Marin E."/>
            <person name="Kohn T."/>
            <person name="Peeters S.H."/>
            <person name="Heuer A."/>
            <person name="Rast P."/>
            <person name="Oberbeckmann S."/>
            <person name="Bunk B."/>
            <person name="Jeske O."/>
            <person name="Meyerdierks A."/>
            <person name="Storesund J.E."/>
            <person name="Kallscheuer N."/>
            <person name="Luecker S."/>
            <person name="Lage O.M."/>
            <person name="Pohl T."/>
            <person name="Merkel B.J."/>
            <person name="Hornburger P."/>
            <person name="Mueller R.-W."/>
            <person name="Bruemmer F."/>
            <person name="Labrenz M."/>
            <person name="Spormann A.M."/>
            <person name="Op den Camp H."/>
            <person name="Overmann J."/>
            <person name="Amann R."/>
            <person name="Jetten M.S.M."/>
            <person name="Mascher T."/>
            <person name="Medema M.H."/>
            <person name="Devos D.P."/>
            <person name="Kaster A.-K."/>
            <person name="Ovreas L."/>
            <person name="Rohde M."/>
            <person name="Galperin M.Y."/>
            <person name="Jogler C."/>
        </authorList>
    </citation>
    <scope>NUCLEOTIDE SEQUENCE [LARGE SCALE GENOMIC DNA]</scope>
    <source>
        <strain evidence="3 4">Enr10</strain>
    </source>
</reference>
<organism evidence="3 4">
    <name type="scientific">Gimesia panareensis</name>
    <dbReference type="NCBI Taxonomy" id="2527978"/>
    <lineage>
        <taxon>Bacteria</taxon>
        <taxon>Pseudomonadati</taxon>
        <taxon>Planctomycetota</taxon>
        <taxon>Planctomycetia</taxon>
        <taxon>Planctomycetales</taxon>
        <taxon>Planctomycetaceae</taxon>
        <taxon>Gimesia</taxon>
    </lineage>
</organism>
<feature type="region of interest" description="Disordered" evidence="2">
    <location>
        <begin position="30"/>
        <end position="50"/>
    </location>
</feature>
<proteinExistence type="predicted"/>
<protein>
    <recommendedName>
        <fullName evidence="5">LTXXQ motif protein</fullName>
    </recommendedName>
</protein>
<dbReference type="EMBL" id="CP037421">
    <property type="protein sequence ID" value="QDT28133.1"/>
    <property type="molecule type" value="Genomic_DNA"/>
</dbReference>
<name>A0A517Q927_9PLAN</name>
<keyword evidence="1" id="KW-0175">Coiled coil</keyword>
<accession>A0A517Q927</accession>
<evidence type="ECO:0000313" key="4">
    <source>
        <dbReference type="Proteomes" id="UP000315647"/>
    </source>
</evidence>
<feature type="compositionally biased region" description="Basic and acidic residues" evidence="2">
    <location>
        <begin position="30"/>
        <end position="45"/>
    </location>
</feature>
<dbReference type="RefSeq" id="WP_145450760.1">
    <property type="nucleotide sequence ID" value="NZ_CP037421.1"/>
</dbReference>